<evidence type="ECO:0000313" key="7">
    <source>
        <dbReference type="EnsemblPlants" id="KQJ98342"/>
    </source>
</evidence>
<dbReference type="Proteomes" id="UP000008810">
    <property type="component" value="Chromosome 3"/>
</dbReference>
<feature type="transmembrane region" description="Helical" evidence="5">
    <location>
        <begin position="12"/>
        <end position="34"/>
    </location>
</feature>
<feature type="compositionally biased region" description="Basic residues" evidence="4">
    <location>
        <begin position="195"/>
        <end position="209"/>
    </location>
</feature>
<dbReference type="EnsemblPlants" id="KQJ98342">
    <property type="protein sequence ID" value="KQJ98342"/>
    <property type="gene ID" value="BRADI_3g36341v3"/>
</dbReference>
<reference evidence="6" key="2">
    <citation type="submission" date="2017-06" db="EMBL/GenBank/DDBJ databases">
        <title>WGS assembly of Brachypodium distachyon.</title>
        <authorList>
            <consortium name="The International Brachypodium Initiative"/>
            <person name="Lucas S."/>
            <person name="Harmon-Smith M."/>
            <person name="Lail K."/>
            <person name="Tice H."/>
            <person name="Grimwood J."/>
            <person name="Bruce D."/>
            <person name="Barry K."/>
            <person name="Shu S."/>
            <person name="Lindquist E."/>
            <person name="Wang M."/>
            <person name="Pitluck S."/>
            <person name="Vogel J.P."/>
            <person name="Garvin D.F."/>
            <person name="Mockler T.C."/>
            <person name="Schmutz J."/>
            <person name="Rokhsar D."/>
            <person name="Bevan M.W."/>
        </authorList>
    </citation>
    <scope>NUCLEOTIDE SEQUENCE</scope>
    <source>
        <strain evidence="6">Bd21</strain>
    </source>
</reference>
<dbReference type="Gene3D" id="1.10.630.10">
    <property type="entry name" value="Cytochrome P450"/>
    <property type="match status" value="2"/>
</dbReference>
<dbReference type="InterPro" id="IPR001128">
    <property type="entry name" value="Cyt_P450"/>
</dbReference>
<evidence type="ECO:0000313" key="6">
    <source>
        <dbReference type="EMBL" id="KQJ98342.1"/>
    </source>
</evidence>
<evidence type="ECO:0000256" key="2">
    <source>
        <dbReference type="ARBA" id="ARBA00022723"/>
    </source>
</evidence>
<dbReference type="Gramene" id="KQJ98342">
    <property type="protein sequence ID" value="KQJ98342"/>
    <property type="gene ID" value="BRADI_3g36341v3"/>
</dbReference>
<feature type="region of interest" description="Disordered" evidence="4">
    <location>
        <begin position="143"/>
        <end position="209"/>
    </location>
</feature>
<organism evidence="6">
    <name type="scientific">Brachypodium distachyon</name>
    <name type="common">Purple false brome</name>
    <name type="synonym">Trachynia distachya</name>
    <dbReference type="NCBI Taxonomy" id="15368"/>
    <lineage>
        <taxon>Eukaryota</taxon>
        <taxon>Viridiplantae</taxon>
        <taxon>Streptophyta</taxon>
        <taxon>Embryophyta</taxon>
        <taxon>Tracheophyta</taxon>
        <taxon>Spermatophyta</taxon>
        <taxon>Magnoliopsida</taxon>
        <taxon>Liliopsida</taxon>
        <taxon>Poales</taxon>
        <taxon>Poaceae</taxon>
        <taxon>BOP clade</taxon>
        <taxon>Pooideae</taxon>
        <taxon>Stipodae</taxon>
        <taxon>Brachypodieae</taxon>
        <taxon>Brachypodium</taxon>
    </lineage>
</organism>
<keyword evidence="5" id="KW-1133">Transmembrane helix</keyword>
<dbReference type="GO" id="GO:0016705">
    <property type="term" value="F:oxidoreductase activity, acting on paired donors, with incorporation or reduction of molecular oxygen"/>
    <property type="evidence" value="ECO:0007669"/>
    <property type="project" value="InterPro"/>
</dbReference>
<feature type="compositionally biased region" description="Basic residues" evidence="4">
    <location>
        <begin position="178"/>
        <end position="187"/>
    </location>
</feature>
<feature type="compositionally biased region" description="Basic and acidic residues" evidence="4">
    <location>
        <begin position="144"/>
        <end position="154"/>
    </location>
</feature>
<comment type="similarity">
    <text evidence="1">Belongs to the cytochrome P450 family.</text>
</comment>
<dbReference type="InterPro" id="IPR036396">
    <property type="entry name" value="Cyt_P450_sf"/>
</dbReference>
<dbReference type="PANTHER" id="PTHR47955:SF14">
    <property type="entry name" value="OS01G0543600 PROTEIN"/>
    <property type="match status" value="1"/>
</dbReference>
<evidence type="ECO:0000256" key="4">
    <source>
        <dbReference type="SAM" id="MobiDB-lite"/>
    </source>
</evidence>
<dbReference type="Gramene" id="KQJ98343">
    <property type="protein sequence ID" value="KQJ98343"/>
    <property type="gene ID" value="BRADI_3g36341v3"/>
</dbReference>
<dbReference type="GO" id="GO:0004497">
    <property type="term" value="F:monooxygenase activity"/>
    <property type="evidence" value="ECO:0007669"/>
    <property type="project" value="InterPro"/>
</dbReference>
<keyword evidence="2" id="KW-0479">Metal-binding</keyword>
<feature type="region of interest" description="Disordered" evidence="4">
    <location>
        <begin position="278"/>
        <end position="297"/>
    </location>
</feature>
<dbReference type="ExpressionAtlas" id="A0A0Q3FGQ6">
    <property type="expression patterns" value="baseline and differential"/>
</dbReference>
<dbReference type="GO" id="GO:0020037">
    <property type="term" value="F:heme binding"/>
    <property type="evidence" value="ECO:0007669"/>
    <property type="project" value="InterPro"/>
</dbReference>
<dbReference type="InParanoid" id="A0A0Q3FGQ6"/>
<evidence type="ECO:0000313" key="8">
    <source>
        <dbReference type="Proteomes" id="UP000008810"/>
    </source>
</evidence>
<dbReference type="OrthoDB" id="1470350at2759"/>
<reference evidence="7" key="3">
    <citation type="submission" date="2018-08" db="UniProtKB">
        <authorList>
            <consortium name="EnsemblPlants"/>
        </authorList>
    </citation>
    <scope>IDENTIFICATION</scope>
    <source>
        <strain evidence="7">cv. Bd21</strain>
    </source>
</reference>
<dbReference type="EMBL" id="CM000882">
    <property type="protein sequence ID" value="KQJ98342.1"/>
    <property type="molecule type" value="Genomic_DNA"/>
</dbReference>
<sequence>MAQPQQQLLHIIFSPQALLTLFLCFIFLLLLRYYNKQPDKGRRLPPSPPGRFPIIGHLHLVSPESPHVSLTELSRKHAGPDGLLLLDLGQARTLVVSSPRGAEAFLRAHDHASRPLSAVADVLFSGASDVAFALYGVLAAGQEAGRHAPAERRQGARPRRRPRRGGGPGDRQGPPGRGLRRRRRRTGRGPERASGRLRQRRRVPRRVRQVLPRRARERAFLGAHRRERGRVGRVGIEDFFPGLAKLRLRRRLLLAKTIGLKKRRYELLDKIIDDHAAKLSSSSSQKQHDRHDDEQEDQERDFVDVLLSLQHEYNLTRDNIKAILIDMFAAGTHPSYVVMEFAMAELMRKPRLMAKLQAEVRSKTPKGQQAVKEDDLRSTAQVLAQGAPPLAPLQGRDFVDVLLVRYSCCNNIVISDMA</sequence>
<gene>
    <name evidence="6" type="ORF">BRADI_3g36341v3</name>
</gene>
<dbReference type="AlphaFoldDB" id="A0A0Q3FGQ6"/>
<evidence type="ECO:0000256" key="3">
    <source>
        <dbReference type="ARBA" id="ARBA00023004"/>
    </source>
</evidence>
<feature type="compositionally biased region" description="Basic residues" evidence="4">
    <location>
        <begin position="155"/>
        <end position="164"/>
    </location>
</feature>
<keyword evidence="5" id="KW-0812">Transmembrane</keyword>
<reference evidence="6 7" key="1">
    <citation type="journal article" date="2010" name="Nature">
        <title>Genome sequencing and analysis of the model grass Brachypodium distachyon.</title>
        <authorList>
            <consortium name="International Brachypodium Initiative"/>
        </authorList>
    </citation>
    <scope>NUCLEOTIDE SEQUENCE [LARGE SCALE GENOMIC DNA]</scope>
    <source>
        <strain evidence="6 7">Bd21</strain>
    </source>
</reference>
<accession>A0A0Q3FGQ6</accession>
<dbReference type="EnsemblPlants" id="KQJ98343">
    <property type="protein sequence ID" value="KQJ98343"/>
    <property type="gene ID" value="BRADI_3g36341v3"/>
</dbReference>
<evidence type="ECO:0000256" key="1">
    <source>
        <dbReference type="ARBA" id="ARBA00010617"/>
    </source>
</evidence>
<dbReference type="GO" id="GO:0005506">
    <property type="term" value="F:iron ion binding"/>
    <property type="evidence" value="ECO:0007669"/>
    <property type="project" value="InterPro"/>
</dbReference>
<dbReference type="SUPFAM" id="SSF48264">
    <property type="entry name" value="Cytochrome P450"/>
    <property type="match status" value="1"/>
</dbReference>
<dbReference type="Pfam" id="PF00067">
    <property type="entry name" value="p450"/>
    <property type="match status" value="1"/>
</dbReference>
<protein>
    <submittedName>
        <fullName evidence="6 7">Uncharacterized protein</fullName>
    </submittedName>
</protein>
<keyword evidence="3" id="KW-0408">Iron</keyword>
<keyword evidence="5" id="KW-0472">Membrane</keyword>
<dbReference type="EMBL" id="CM000882">
    <property type="protein sequence ID" value="KQJ98343.1"/>
    <property type="molecule type" value="Genomic_DNA"/>
</dbReference>
<proteinExistence type="inferred from homology"/>
<keyword evidence="8" id="KW-1185">Reference proteome</keyword>
<evidence type="ECO:0000256" key="5">
    <source>
        <dbReference type="SAM" id="Phobius"/>
    </source>
</evidence>
<name>A0A0Q3FGQ6_BRADI</name>
<dbReference type="PANTHER" id="PTHR47955">
    <property type="entry name" value="CYTOCHROME P450 FAMILY 71 PROTEIN"/>
    <property type="match status" value="1"/>
</dbReference>